<dbReference type="NCBIfam" id="TIGR00724">
    <property type="entry name" value="urea_amlyse_rel"/>
    <property type="match status" value="1"/>
</dbReference>
<evidence type="ECO:0000313" key="6">
    <source>
        <dbReference type="Proteomes" id="UP000570493"/>
    </source>
</evidence>
<dbReference type="Proteomes" id="UP000570493">
    <property type="component" value="Unassembled WGS sequence"/>
</dbReference>
<protein>
    <submittedName>
        <fullName evidence="5">Biotin-dependent carboxyltransferase family protein</fullName>
    </submittedName>
</protein>
<dbReference type="PANTHER" id="PTHR43309:SF3">
    <property type="entry name" value="5-OXOPROLINASE SUBUNIT C"/>
    <property type="match status" value="1"/>
</dbReference>
<dbReference type="InterPro" id="IPR003778">
    <property type="entry name" value="CT_A_B"/>
</dbReference>
<organism evidence="5 6">
    <name type="scientific">Pseudoalteromonas arctica</name>
    <dbReference type="NCBI Taxonomy" id="394751"/>
    <lineage>
        <taxon>Bacteria</taxon>
        <taxon>Pseudomonadati</taxon>
        <taxon>Pseudomonadota</taxon>
        <taxon>Gammaproteobacteria</taxon>
        <taxon>Alteromonadales</taxon>
        <taxon>Pseudoalteromonadaceae</taxon>
        <taxon>Pseudoalteromonas</taxon>
    </lineage>
</organism>
<evidence type="ECO:0000313" key="5">
    <source>
        <dbReference type="EMBL" id="NMM41989.1"/>
    </source>
</evidence>
<dbReference type="InterPro" id="IPR029000">
    <property type="entry name" value="Cyclophilin-like_dom_sf"/>
</dbReference>
<accession>A0A7Y0DUQ4</accession>
<keyword evidence="3" id="KW-0067">ATP-binding</keyword>
<dbReference type="SUPFAM" id="SSF50891">
    <property type="entry name" value="Cyclophilin-like"/>
    <property type="match status" value="1"/>
</dbReference>
<evidence type="ECO:0000259" key="4">
    <source>
        <dbReference type="SMART" id="SM00797"/>
    </source>
</evidence>
<dbReference type="Gene3D" id="2.40.100.10">
    <property type="entry name" value="Cyclophilin-like"/>
    <property type="match status" value="1"/>
</dbReference>
<dbReference type="GO" id="GO:0005524">
    <property type="term" value="F:ATP binding"/>
    <property type="evidence" value="ECO:0007669"/>
    <property type="project" value="UniProtKB-KW"/>
</dbReference>
<dbReference type="GO" id="GO:0016740">
    <property type="term" value="F:transferase activity"/>
    <property type="evidence" value="ECO:0007669"/>
    <property type="project" value="UniProtKB-KW"/>
</dbReference>
<evidence type="ECO:0000256" key="3">
    <source>
        <dbReference type="ARBA" id="ARBA00022840"/>
    </source>
</evidence>
<proteinExistence type="predicted"/>
<evidence type="ECO:0000256" key="1">
    <source>
        <dbReference type="ARBA" id="ARBA00022741"/>
    </source>
</evidence>
<dbReference type="SMART" id="SM00797">
    <property type="entry name" value="AHS2"/>
    <property type="match status" value="1"/>
</dbReference>
<sequence>MITVIKPGMQMTIQDLGRHGYRHLGIAQSGALDPYAMIIANRLVGNDDNQNVIEITLGLAQLQFQCATVIALHGADMQAKLGGVSIYPGWCYPVEQGQTLTLATARQGFRSYLAIKGGIDCHAVMNSTATDIAAGFGGLTGATLQANAQLPITPFDGDWPQRGAIAPAKRSVIRVHSGPHQQLRSQQYSDFFAQTKWQVSPQSNRMGVRLSTEHNQLMHTHSLPSLAVSPGSIQLTPSGEPIVLLNDGQTTGGYPLLGTVISADLHQFAQLKPGDFVQFEFVNLAVANTAQQKLDAHLQQLTIALKNLSIR</sequence>
<keyword evidence="1" id="KW-0547">Nucleotide-binding</keyword>
<gene>
    <name evidence="5" type="ORF">HHO47_14480</name>
</gene>
<dbReference type="Pfam" id="PF02626">
    <property type="entry name" value="CT_A_B"/>
    <property type="match status" value="1"/>
</dbReference>
<evidence type="ECO:0000256" key="2">
    <source>
        <dbReference type="ARBA" id="ARBA00022801"/>
    </source>
</evidence>
<dbReference type="AlphaFoldDB" id="A0A7Y0DUQ4"/>
<dbReference type="GO" id="GO:0016787">
    <property type="term" value="F:hydrolase activity"/>
    <property type="evidence" value="ECO:0007669"/>
    <property type="project" value="UniProtKB-KW"/>
</dbReference>
<dbReference type="InterPro" id="IPR052708">
    <property type="entry name" value="PxpC"/>
</dbReference>
<feature type="domain" description="Carboxyltransferase" evidence="4">
    <location>
        <begin position="23"/>
        <end position="297"/>
    </location>
</feature>
<reference evidence="5" key="1">
    <citation type="submission" date="2020-04" db="EMBL/GenBank/DDBJ databases">
        <title>Genome Sequencing for Pseudoaltermonas arctica.</title>
        <authorList>
            <person name="Elkins N.S."/>
        </authorList>
    </citation>
    <scope>NUCLEOTIDE SEQUENCE [LARGE SCALE GENOMIC DNA]</scope>
    <source>
        <strain evidence="5">NEC-BIFX-2020_0012</strain>
    </source>
</reference>
<keyword evidence="2" id="KW-0378">Hydrolase</keyword>
<keyword evidence="6" id="KW-1185">Reference proteome</keyword>
<dbReference type="EMBL" id="JABBMT010000026">
    <property type="protein sequence ID" value="NMM41989.1"/>
    <property type="molecule type" value="Genomic_DNA"/>
</dbReference>
<dbReference type="RefSeq" id="WP_169020934.1">
    <property type="nucleotide sequence ID" value="NZ_JABBMT010000026.1"/>
</dbReference>
<dbReference type="PANTHER" id="PTHR43309">
    <property type="entry name" value="5-OXOPROLINASE SUBUNIT C"/>
    <property type="match status" value="1"/>
</dbReference>
<comment type="caution">
    <text evidence="5">The sequence shown here is derived from an EMBL/GenBank/DDBJ whole genome shotgun (WGS) entry which is preliminary data.</text>
</comment>
<name>A0A7Y0DUQ4_9GAMM</name>